<protein>
    <submittedName>
        <fullName evidence="1">Uncharacterized protein</fullName>
    </submittedName>
</protein>
<dbReference type="RefSeq" id="XP_044561807.1">
    <property type="nucleotide sequence ID" value="XM_044707085.1"/>
</dbReference>
<dbReference type="EMBL" id="VFQX01000035">
    <property type="protein sequence ID" value="KAF0977094.1"/>
    <property type="molecule type" value="Genomic_DNA"/>
</dbReference>
<organism evidence="1 2">
    <name type="scientific">Naegleria fowleri</name>
    <name type="common">Brain eating amoeba</name>
    <dbReference type="NCBI Taxonomy" id="5763"/>
    <lineage>
        <taxon>Eukaryota</taxon>
        <taxon>Discoba</taxon>
        <taxon>Heterolobosea</taxon>
        <taxon>Tetramitia</taxon>
        <taxon>Eutetramitia</taxon>
        <taxon>Vahlkampfiidae</taxon>
        <taxon>Naegleria</taxon>
    </lineage>
</organism>
<dbReference type="VEuPathDB" id="AmoebaDB:NfTy_064680"/>
<accession>A0A6A5BSC7</accession>
<dbReference type="VEuPathDB" id="AmoebaDB:NF0077810"/>
<keyword evidence="2" id="KW-1185">Reference proteome</keyword>
<reference evidence="1 2" key="1">
    <citation type="journal article" date="2019" name="Sci. Rep.">
        <title>Nanopore sequencing improves the draft genome of the human pathogenic amoeba Naegleria fowleri.</title>
        <authorList>
            <person name="Liechti N."/>
            <person name="Schurch N."/>
            <person name="Bruggmann R."/>
            <person name="Wittwer M."/>
        </authorList>
    </citation>
    <scope>NUCLEOTIDE SEQUENCE [LARGE SCALE GENOMIC DNA]</scope>
    <source>
        <strain evidence="1 2">ATCC 30894</strain>
    </source>
</reference>
<sequence length="268" mass="30810">MRWMELLHQSKLIESGNTCSSLDFLNELSKVDHKEIASSLQSYRVFMNEFRPLSLDVKTRKDEFQKVISDSFHLLVIIVQIVQPFHQLLATITHAQQVAYQLIQTIESQWKINGLAAISNTIYPNSTSTYSQLCAHHVSSLKKTIVQLESFKENILLKEARSTYISHSMTELVKLEILSDLLHICPVLQSVSEQLANNGNHVTCLKQAQSKLQEISKNVERLKYEEGLDDLYYLQIAQTQSSYMFMSSQLPSLISFFTSIDEFSKKNW</sequence>
<evidence type="ECO:0000313" key="1">
    <source>
        <dbReference type="EMBL" id="KAF0977094.1"/>
    </source>
</evidence>
<gene>
    <name evidence="1" type="ORF">FDP41_003747</name>
</gene>
<evidence type="ECO:0000313" key="2">
    <source>
        <dbReference type="Proteomes" id="UP000444721"/>
    </source>
</evidence>
<dbReference type="Proteomes" id="UP000444721">
    <property type="component" value="Unassembled WGS sequence"/>
</dbReference>
<dbReference type="OMA" id="MRWMELL"/>
<dbReference type="GeneID" id="68110965"/>
<dbReference type="OrthoDB" id="10353857at2759"/>
<dbReference type="VEuPathDB" id="AmoebaDB:FDP41_003747"/>
<dbReference type="AlphaFoldDB" id="A0A6A5BSC7"/>
<name>A0A6A5BSC7_NAEFO</name>
<comment type="caution">
    <text evidence="1">The sequence shown here is derived from an EMBL/GenBank/DDBJ whole genome shotgun (WGS) entry which is preliminary data.</text>
</comment>
<proteinExistence type="predicted"/>